<evidence type="ECO:0000256" key="1">
    <source>
        <dbReference type="ARBA" id="ARBA00022737"/>
    </source>
</evidence>
<dbReference type="Gene3D" id="2.130.10.30">
    <property type="entry name" value="Regulator of chromosome condensation 1/beta-lactamase-inhibitor protein II"/>
    <property type="match status" value="1"/>
</dbReference>
<dbReference type="InterPro" id="IPR051625">
    <property type="entry name" value="Signaling_Regulatory_Domain"/>
</dbReference>
<sequence length="165" mass="18220">MNTPLICSFKPIKISKGLDDNEIIDIKAGGEFSVVVSRSRLSDSFEVHTFGCNLKGQLGIGEIRHVRNVTKVEALSNFTLKRNGKQEKVQVKQLACGNTHCIALLNIGYIMEWGDNEHGQMGNKKRSPAYSPIIVREFSEKDILGVFAGHNASGVILREEPPKKA</sequence>
<keyword evidence="1" id="KW-0677">Repeat</keyword>
<organism evidence="3">
    <name type="scientific">Nymphaea colorata</name>
    <name type="common">pocket water lily</name>
    <dbReference type="NCBI Taxonomy" id="210225"/>
    <lineage>
        <taxon>Eukaryota</taxon>
        <taxon>Viridiplantae</taxon>
        <taxon>Streptophyta</taxon>
        <taxon>Embryophyta</taxon>
        <taxon>Tracheophyta</taxon>
        <taxon>Spermatophyta</taxon>
        <taxon>Magnoliopsida</taxon>
        <taxon>Nymphaeales</taxon>
        <taxon>Nymphaeaceae</taxon>
        <taxon>Nymphaea</taxon>
    </lineage>
</organism>
<feature type="repeat" description="RCC1" evidence="2">
    <location>
        <begin position="108"/>
        <end position="159"/>
    </location>
</feature>
<dbReference type="PANTHER" id="PTHR22872:SF9">
    <property type="entry name" value="X-LINKED RETINITIS PIGMENTOSA GTPASE REGULATOR"/>
    <property type="match status" value="1"/>
</dbReference>
<dbReference type="PROSITE" id="PS50012">
    <property type="entry name" value="RCC1_3"/>
    <property type="match status" value="2"/>
</dbReference>
<dbReference type="AlphaFoldDB" id="A0A5K1HEB6"/>
<dbReference type="Pfam" id="PF13540">
    <property type="entry name" value="RCC1_2"/>
    <property type="match status" value="1"/>
</dbReference>
<evidence type="ECO:0000256" key="2">
    <source>
        <dbReference type="PROSITE-ProRule" id="PRU00235"/>
    </source>
</evidence>
<dbReference type="OrthoDB" id="10256179at2759"/>
<dbReference type="InterPro" id="IPR009091">
    <property type="entry name" value="RCC1/BLIP-II"/>
</dbReference>
<reference evidence="3" key="1">
    <citation type="submission" date="2019-09" db="EMBL/GenBank/DDBJ databases">
        <authorList>
            <person name="Zhang L."/>
        </authorList>
    </citation>
    <scope>NUCLEOTIDE SEQUENCE</scope>
</reference>
<feature type="repeat" description="RCC1" evidence="2">
    <location>
        <begin position="45"/>
        <end position="107"/>
    </location>
</feature>
<dbReference type="SUPFAM" id="SSF50985">
    <property type="entry name" value="RCC1/BLIP-II"/>
    <property type="match status" value="1"/>
</dbReference>
<proteinExistence type="predicted"/>
<evidence type="ECO:0000313" key="3">
    <source>
        <dbReference type="EMBL" id="VVW86136.1"/>
    </source>
</evidence>
<gene>
    <name evidence="3" type="ORF">NYM_LOCUS29429</name>
</gene>
<dbReference type="EMBL" id="LR721987">
    <property type="protein sequence ID" value="VVW86136.1"/>
    <property type="molecule type" value="Genomic_DNA"/>
</dbReference>
<protein>
    <submittedName>
        <fullName evidence="3">Uncharacterized protein</fullName>
    </submittedName>
</protein>
<accession>A0A5K1HEB6</accession>
<name>A0A5K1HEB6_9MAGN</name>
<dbReference type="InterPro" id="IPR000408">
    <property type="entry name" value="Reg_chr_condens"/>
</dbReference>
<dbReference type="PANTHER" id="PTHR22872">
    <property type="entry name" value="BTK-BINDING PROTEIN-RELATED"/>
    <property type="match status" value="1"/>
</dbReference>